<proteinExistence type="predicted"/>
<gene>
    <name evidence="7" type="ORF">CEPID_03015</name>
</gene>
<feature type="transmembrane region" description="Helical" evidence="5">
    <location>
        <begin position="209"/>
        <end position="230"/>
    </location>
</feature>
<evidence type="ECO:0000259" key="6">
    <source>
        <dbReference type="SMART" id="SM00752"/>
    </source>
</evidence>
<evidence type="ECO:0000256" key="2">
    <source>
        <dbReference type="ARBA" id="ARBA00022692"/>
    </source>
</evidence>
<dbReference type="KEGG" id="cei:CEPID_03015"/>
<keyword evidence="2 5" id="KW-0812">Transmembrane</keyword>
<dbReference type="AlphaFoldDB" id="A0A0G3GSF4"/>
<feature type="transmembrane region" description="Helical" evidence="5">
    <location>
        <begin position="250"/>
        <end position="272"/>
    </location>
</feature>
<evidence type="ECO:0000313" key="8">
    <source>
        <dbReference type="Proteomes" id="UP000035368"/>
    </source>
</evidence>
<keyword evidence="3 5" id="KW-1133">Transmembrane helix</keyword>
<evidence type="ECO:0000256" key="5">
    <source>
        <dbReference type="SAM" id="Phobius"/>
    </source>
</evidence>
<feature type="domain" description="HTTM-like" evidence="6">
    <location>
        <begin position="7"/>
        <end position="276"/>
    </location>
</feature>
<dbReference type="STRING" id="1050174.CEPID_03015"/>
<reference evidence="7 8" key="1">
    <citation type="submission" date="2015-05" db="EMBL/GenBank/DDBJ databases">
        <title>Complete genome sequence of Corynebacterium epidermidicanis DSM 45586, isolated from the skin of a dog suffering from pruritus.</title>
        <authorList>
            <person name="Ruckert C."/>
            <person name="Albersmeier A."/>
            <person name="Winkler A."/>
            <person name="Tauch A."/>
        </authorList>
    </citation>
    <scope>NUCLEOTIDE SEQUENCE [LARGE SCALE GENOMIC DNA]</scope>
    <source>
        <strain evidence="7 8">DSM 45586</strain>
    </source>
</reference>
<dbReference type="SMART" id="SM00752">
    <property type="entry name" value="HTTM"/>
    <property type="match status" value="1"/>
</dbReference>
<dbReference type="PANTHER" id="PTHR39535:SF2">
    <property type="entry name" value="HTTM DOMAIN-CONTAINING PROTEIN"/>
    <property type="match status" value="1"/>
</dbReference>
<dbReference type="PANTHER" id="PTHR39535">
    <property type="entry name" value="SPORULATION-DELAYING PROTEIN SDPB"/>
    <property type="match status" value="1"/>
</dbReference>
<protein>
    <recommendedName>
        <fullName evidence="6">HTTM-like domain-containing protein</fullName>
    </recommendedName>
</protein>
<keyword evidence="4 5" id="KW-0472">Membrane</keyword>
<organism evidence="7 8">
    <name type="scientific">Corynebacterium epidermidicanis</name>
    <dbReference type="NCBI Taxonomy" id="1050174"/>
    <lineage>
        <taxon>Bacteria</taxon>
        <taxon>Bacillati</taxon>
        <taxon>Actinomycetota</taxon>
        <taxon>Actinomycetes</taxon>
        <taxon>Mycobacteriales</taxon>
        <taxon>Corynebacteriaceae</taxon>
        <taxon>Corynebacterium</taxon>
    </lineage>
</organism>
<dbReference type="GO" id="GO:0012505">
    <property type="term" value="C:endomembrane system"/>
    <property type="evidence" value="ECO:0007669"/>
    <property type="project" value="UniProtKB-SubCell"/>
</dbReference>
<evidence type="ECO:0000256" key="1">
    <source>
        <dbReference type="ARBA" id="ARBA00004127"/>
    </source>
</evidence>
<dbReference type="InterPro" id="IPR011020">
    <property type="entry name" value="HTTM-like"/>
</dbReference>
<evidence type="ECO:0000256" key="4">
    <source>
        <dbReference type="ARBA" id="ARBA00023136"/>
    </source>
</evidence>
<feature type="transmembrane region" description="Helical" evidence="5">
    <location>
        <begin position="112"/>
        <end position="133"/>
    </location>
</feature>
<dbReference type="Proteomes" id="UP000035368">
    <property type="component" value="Chromosome"/>
</dbReference>
<dbReference type="InterPro" id="IPR052964">
    <property type="entry name" value="Sporulation_signal_mat"/>
</dbReference>
<comment type="subcellular location">
    <subcellularLocation>
        <location evidence="1">Endomembrane system</location>
        <topology evidence="1">Multi-pass membrane protein</topology>
    </subcellularLocation>
</comment>
<name>A0A0G3GSF4_9CORY</name>
<dbReference type="PATRIC" id="fig|1050174.4.peg.613"/>
<feature type="transmembrane region" description="Helical" evidence="5">
    <location>
        <begin position="21"/>
        <end position="43"/>
    </location>
</feature>
<evidence type="ECO:0000256" key="3">
    <source>
        <dbReference type="ARBA" id="ARBA00022989"/>
    </source>
</evidence>
<accession>A0A0G3GSF4</accession>
<dbReference type="EMBL" id="CP011541">
    <property type="protein sequence ID" value="AKK02483.1"/>
    <property type="molecule type" value="Genomic_DNA"/>
</dbReference>
<feature type="transmembrane region" description="Helical" evidence="5">
    <location>
        <begin position="55"/>
        <end position="79"/>
    </location>
</feature>
<evidence type="ECO:0000313" key="7">
    <source>
        <dbReference type="EMBL" id="AKK02483.1"/>
    </source>
</evidence>
<keyword evidence="8" id="KW-1185">Reference proteome</keyword>
<sequence>MLYIPRVNPNANLLLRRSIALSLMLTLIFTPVEFLITPSAVNLEPLRCEGTLKKALFFCIVPVEFLTLGKWVAVVLCGLVIVGKYLFLSSLILFWISSTMFHMIPTSDGGEQIALCLSTLLLIYSLGGLAETFKKRIGFKSRGAEAWHYVWHLMIKIQMAVVYFQAGIAKLGVESWADGSEIYYDLLNPMFGATGWRLKLAMLIVDYDFILLAITWGTISAEVFISYAIFGGDSAKKVALTLAVLLHSSIAIFLGIVSFSIVMIGGAIYALLPARFAYGR</sequence>